<dbReference type="InterPro" id="IPR050107">
    <property type="entry name" value="ABC_carbohydrate_import_ATPase"/>
</dbReference>
<gene>
    <name evidence="6" type="ORF">METZ01_LOCUS43815</name>
</gene>
<dbReference type="EMBL" id="UINC01001937">
    <property type="protein sequence ID" value="SUZ90961.1"/>
    <property type="molecule type" value="Genomic_DNA"/>
</dbReference>
<evidence type="ECO:0000256" key="1">
    <source>
        <dbReference type="ARBA" id="ARBA00022448"/>
    </source>
</evidence>
<dbReference type="InterPro" id="IPR003593">
    <property type="entry name" value="AAA+_ATPase"/>
</dbReference>
<dbReference type="InterPro" id="IPR017871">
    <property type="entry name" value="ABC_transporter-like_CS"/>
</dbReference>
<dbReference type="Gene3D" id="3.40.50.300">
    <property type="entry name" value="P-loop containing nucleotide triphosphate hydrolases"/>
    <property type="match status" value="2"/>
</dbReference>
<dbReference type="PANTHER" id="PTHR43790:SF9">
    <property type="entry name" value="GALACTOFURANOSE TRANSPORTER ATP-BINDING PROTEIN YTFR"/>
    <property type="match status" value="1"/>
</dbReference>
<dbReference type="SUPFAM" id="SSF52540">
    <property type="entry name" value="P-loop containing nucleoside triphosphate hydrolases"/>
    <property type="match status" value="2"/>
</dbReference>
<dbReference type="InterPro" id="IPR003439">
    <property type="entry name" value="ABC_transporter-like_ATP-bd"/>
</dbReference>
<dbReference type="CDD" id="cd03216">
    <property type="entry name" value="ABC_Carb_Monos_I"/>
    <property type="match status" value="1"/>
</dbReference>
<name>A0A381RHR5_9ZZZZ</name>
<evidence type="ECO:0000256" key="2">
    <source>
        <dbReference type="ARBA" id="ARBA00022737"/>
    </source>
</evidence>
<dbReference type="PROSITE" id="PS00211">
    <property type="entry name" value="ABC_TRANSPORTER_1"/>
    <property type="match status" value="2"/>
</dbReference>
<dbReference type="Pfam" id="PF00005">
    <property type="entry name" value="ABC_tran"/>
    <property type="match status" value="2"/>
</dbReference>
<sequence length="524" mass="58402">MPTIAPNSQIDQPEREILLEARGISKGFPGVWEHLILDHIDFDVRAGEVHTLLGENGAGKTVIANILSGYYGKTAGEIRVKGRPVDLQSPRDGLRHGIAMVHQELMLVPAFTIAQNVMIGLQTSSFSFPLRKVEKRIGELSARYQLKVDPRARVEDLSAGEQQRAEILKVLFHEPEVLLLDEPTSLLTPQEADHLFVVLRAMAKEGKGIVFITHKMREVFAVSDRVTVLKLGKTQGTQPITDTNEQELTRKTFGETVPEYMERPPVRTDDKAIEIINLVPQSMKNKEPGLGLSFEIRKGEILGFAGVAGNGQTELIECLTGLRKAERGEIIMLGRNMTNQPPRTFIELGVAHIPERRREMGVVEPMLVAENVVLKDYRKAPFSNRRVLNRKEITRHSKEIVARFNALVPDLWETESRILSGGNIQRLILGRETWHRPPIIIASHPTEGLDAKAIRHTWELFLALRENGSAILLVSEDLDEIMSLSDRLGVLFEGAIVGLVDAKSADREQLGRWMAGGTTESNAA</sequence>
<dbReference type="PANTHER" id="PTHR43790">
    <property type="entry name" value="CARBOHYDRATE TRANSPORT ATP-BINDING PROTEIN MG119-RELATED"/>
    <property type="match status" value="1"/>
</dbReference>
<feature type="domain" description="ABC transporter" evidence="5">
    <location>
        <begin position="19"/>
        <end position="256"/>
    </location>
</feature>
<keyword evidence="2" id="KW-0677">Repeat</keyword>
<keyword evidence="3" id="KW-0547">Nucleotide-binding</keyword>
<dbReference type="GO" id="GO:0005524">
    <property type="term" value="F:ATP binding"/>
    <property type="evidence" value="ECO:0007669"/>
    <property type="project" value="UniProtKB-KW"/>
</dbReference>
<dbReference type="AlphaFoldDB" id="A0A381RHR5"/>
<evidence type="ECO:0000256" key="4">
    <source>
        <dbReference type="ARBA" id="ARBA00022840"/>
    </source>
</evidence>
<proteinExistence type="predicted"/>
<evidence type="ECO:0000259" key="5">
    <source>
        <dbReference type="PROSITE" id="PS50893"/>
    </source>
</evidence>
<evidence type="ECO:0000256" key="3">
    <source>
        <dbReference type="ARBA" id="ARBA00022741"/>
    </source>
</evidence>
<reference evidence="6" key="1">
    <citation type="submission" date="2018-05" db="EMBL/GenBank/DDBJ databases">
        <authorList>
            <person name="Lanie J.A."/>
            <person name="Ng W.-L."/>
            <person name="Kazmierczak K.M."/>
            <person name="Andrzejewski T.M."/>
            <person name="Davidsen T.M."/>
            <person name="Wayne K.J."/>
            <person name="Tettelin H."/>
            <person name="Glass J.I."/>
            <person name="Rusch D."/>
            <person name="Podicherti R."/>
            <person name="Tsui H.-C.T."/>
            <person name="Winkler M.E."/>
        </authorList>
    </citation>
    <scope>NUCLEOTIDE SEQUENCE</scope>
</reference>
<keyword evidence="4" id="KW-0067">ATP-binding</keyword>
<protein>
    <recommendedName>
        <fullName evidence="5">ABC transporter domain-containing protein</fullName>
    </recommendedName>
</protein>
<accession>A0A381RHR5</accession>
<dbReference type="SMART" id="SM00382">
    <property type="entry name" value="AAA"/>
    <property type="match status" value="1"/>
</dbReference>
<feature type="domain" description="ABC transporter" evidence="5">
    <location>
        <begin position="273"/>
        <end position="518"/>
    </location>
</feature>
<dbReference type="PROSITE" id="PS50893">
    <property type="entry name" value="ABC_TRANSPORTER_2"/>
    <property type="match status" value="2"/>
</dbReference>
<dbReference type="GO" id="GO:0016887">
    <property type="term" value="F:ATP hydrolysis activity"/>
    <property type="evidence" value="ECO:0007669"/>
    <property type="project" value="InterPro"/>
</dbReference>
<organism evidence="6">
    <name type="scientific">marine metagenome</name>
    <dbReference type="NCBI Taxonomy" id="408172"/>
    <lineage>
        <taxon>unclassified sequences</taxon>
        <taxon>metagenomes</taxon>
        <taxon>ecological metagenomes</taxon>
    </lineage>
</organism>
<dbReference type="CDD" id="cd03215">
    <property type="entry name" value="ABC_Carb_Monos_II"/>
    <property type="match status" value="1"/>
</dbReference>
<dbReference type="InterPro" id="IPR027417">
    <property type="entry name" value="P-loop_NTPase"/>
</dbReference>
<evidence type="ECO:0000313" key="6">
    <source>
        <dbReference type="EMBL" id="SUZ90961.1"/>
    </source>
</evidence>
<keyword evidence="1" id="KW-0813">Transport</keyword>